<keyword evidence="1" id="KW-1133">Transmembrane helix</keyword>
<dbReference type="AlphaFoldDB" id="A0A2M8GNM3"/>
<evidence type="ECO:0000256" key="1">
    <source>
        <dbReference type="SAM" id="Phobius"/>
    </source>
</evidence>
<sequence length="77" mass="8821">MKIINLRLRKKLNEVYVIGPNDLGSAVLNNLFKKTTGYFKTAPFIIVIPLSLLITILIYLFFGFLLVRLVSLLQYGF</sequence>
<keyword evidence="1" id="KW-0472">Membrane</keyword>
<evidence type="ECO:0000313" key="3">
    <source>
        <dbReference type="Proteomes" id="UP000229370"/>
    </source>
</evidence>
<proteinExistence type="predicted"/>
<dbReference type="EMBL" id="PFQK01000022">
    <property type="protein sequence ID" value="PJC82160.1"/>
    <property type="molecule type" value="Genomic_DNA"/>
</dbReference>
<organism evidence="2 3">
    <name type="scientific">Candidatus Roizmanbacteria bacterium CG_4_8_14_3_um_filter_36_10</name>
    <dbReference type="NCBI Taxonomy" id="1974834"/>
    <lineage>
        <taxon>Bacteria</taxon>
        <taxon>Candidatus Roizmaniibacteriota</taxon>
    </lineage>
</organism>
<feature type="transmembrane region" description="Helical" evidence="1">
    <location>
        <begin position="42"/>
        <end position="67"/>
    </location>
</feature>
<keyword evidence="1" id="KW-0812">Transmembrane</keyword>
<comment type="caution">
    <text evidence="2">The sequence shown here is derived from an EMBL/GenBank/DDBJ whole genome shotgun (WGS) entry which is preliminary data.</text>
</comment>
<dbReference type="Proteomes" id="UP000229370">
    <property type="component" value="Unassembled WGS sequence"/>
</dbReference>
<gene>
    <name evidence="2" type="ORF">CO007_01010</name>
</gene>
<protein>
    <submittedName>
        <fullName evidence="2">Uncharacterized protein</fullName>
    </submittedName>
</protein>
<reference evidence="3" key="1">
    <citation type="submission" date="2017-09" db="EMBL/GenBank/DDBJ databases">
        <title>Depth-based differentiation of microbial function through sediment-hosted aquifers and enrichment of novel symbionts in the deep terrestrial subsurface.</title>
        <authorList>
            <person name="Probst A.J."/>
            <person name="Ladd B."/>
            <person name="Jarett J.K."/>
            <person name="Geller-Mcgrath D.E."/>
            <person name="Sieber C.M.K."/>
            <person name="Emerson J.B."/>
            <person name="Anantharaman K."/>
            <person name="Thomas B.C."/>
            <person name="Malmstrom R."/>
            <person name="Stieglmeier M."/>
            <person name="Klingl A."/>
            <person name="Woyke T."/>
            <person name="Ryan C.M."/>
            <person name="Banfield J.F."/>
        </authorList>
    </citation>
    <scope>NUCLEOTIDE SEQUENCE [LARGE SCALE GENOMIC DNA]</scope>
</reference>
<accession>A0A2M8GNM3</accession>
<evidence type="ECO:0000313" key="2">
    <source>
        <dbReference type="EMBL" id="PJC82160.1"/>
    </source>
</evidence>
<name>A0A2M8GNM3_9BACT</name>